<dbReference type="AlphaFoldDB" id="A0AAD1M9P4"/>
<dbReference type="RefSeq" id="WP_115317652.1">
    <property type="nucleotide sequence ID" value="NZ_AP022561.1"/>
</dbReference>
<proteinExistence type="predicted"/>
<evidence type="ECO:0000313" key="2">
    <source>
        <dbReference type="Proteomes" id="UP000467327"/>
    </source>
</evidence>
<dbReference type="EMBL" id="AP022561">
    <property type="protein sequence ID" value="BBX05508.1"/>
    <property type="molecule type" value="Genomic_DNA"/>
</dbReference>
<keyword evidence="2" id="KW-1185">Reference proteome</keyword>
<reference evidence="1 2" key="1">
    <citation type="journal article" date="2019" name="Emerg. Microbes Infect.">
        <title>Comprehensive subspecies identification of 175 nontuberculous mycobacteria species based on 7547 genomic profiles.</title>
        <authorList>
            <person name="Matsumoto Y."/>
            <person name="Kinjo T."/>
            <person name="Motooka D."/>
            <person name="Nabeya D."/>
            <person name="Jung N."/>
            <person name="Uechi K."/>
            <person name="Horii T."/>
            <person name="Iida T."/>
            <person name="Fujita J."/>
            <person name="Nakamura S."/>
        </authorList>
    </citation>
    <scope>NUCLEOTIDE SEQUENCE [LARGE SCALE GENOMIC DNA]</scope>
    <source>
        <strain evidence="1 2">JCM 6376</strain>
    </source>
</reference>
<dbReference type="KEGG" id="maic:MAIC_03110"/>
<evidence type="ECO:0000313" key="1">
    <source>
        <dbReference type="EMBL" id="BBX05508.1"/>
    </source>
</evidence>
<organism evidence="1 2">
    <name type="scientific">Mycolicibacterium aichiense</name>
    <dbReference type="NCBI Taxonomy" id="1799"/>
    <lineage>
        <taxon>Bacteria</taxon>
        <taxon>Bacillati</taxon>
        <taxon>Actinomycetota</taxon>
        <taxon>Actinomycetes</taxon>
        <taxon>Mycobacteriales</taxon>
        <taxon>Mycobacteriaceae</taxon>
        <taxon>Mycolicibacterium</taxon>
    </lineage>
</organism>
<name>A0AAD1M9P4_9MYCO</name>
<gene>
    <name evidence="1" type="ORF">MAIC_03110</name>
</gene>
<protein>
    <submittedName>
        <fullName evidence="1">Uncharacterized protein</fullName>
    </submittedName>
</protein>
<dbReference type="Proteomes" id="UP000467327">
    <property type="component" value="Chromosome"/>
</dbReference>
<accession>A0AAD1M9P4</accession>
<sequence length="88" mass="8746">MGGVVAVALAVSADSVSTAAAAAGASLAVADDALRALTFPPDDVTALWRAERAVDFLTAVESVLLDDVELLSELVAEALPAPEAPVSA</sequence>